<dbReference type="EMBL" id="CAICTM010000119">
    <property type="protein sequence ID" value="CAB9501847.1"/>
    <property type="molecule type" value="Genomic_DNA"/>
</dbReference>
<dbReference type="SUPFAM" id="SSF54626">
    <property type="entry name" value="Chalcone isomerase"/>
    <property type="match status" value="1"/>
</dbReference>
<accession>A0A9N8DFK3</accession>
<feature type="domain" description="Chalcone isomerase" evidence="2">
    <location>
        <begin position="39"/>
        <end position="200"/>
    </location>
</feature>
<evidence type="ECO:0000256" key="1">
    <source>
        <dbReference type="SAM" id="SignalP"/>
    </source>
</evidence>
<comment type="caution">
    <text evidence="3">The sequence shown here is derived from an EMBL/GenBank/DDBJ whole genome shotgun (WGS) entry which is preliminary data.</text>
</comment>
<gene>
    <name evidence="3" type="ORF">SEMRO_120_G058410.1</name>
</gene>
<dbReference type="PANTHER" id="PTHR47698:SF2">
    <property type="entry name" value="FATTY-ACID-BINDING PROTEIN 3, CHLOROPLASTIC"/>
    <property type="match status" value="1"/>
</dbReference>
<dbReference type="InterPro" id="IPR016088">
    <property type="entry name" value="Chalcone_isomerase_3-sand"/>
</dbReference>
<dbReference type="Gene3D" id="3.50.70.10">
    <property type="match status" value="1"/>
</dbReference>
<protein>
    <submittedName>
        <fullName evidence="3">Lipase class 3 family protein</fullName>
    </submittedName>
</protein>
<evidence type="ECO:0000313" key="3">
    <source>
        <dbReference type="EMBL" id="CAB9501847.1"/>
    </source>
</evidence>
<dbReference type="AlphaFoldDB" id="A0A9N8DFK3"/>
<dbReference type="InterPro" id="IPR016087">
    <property type="entry name" value="Chalcone_isomerase"/>
</dbReference>
<dbReference type="PANTHER" id="PTHR47698">
    <property type="entry name" value="FATTY-ACID-BINDING PROTEIN 3, CHLOROPLASTIC"/>
    <property type="match status" value="1"/>
</dbReference>
<name>A0A9N8DFK3_9STRA</name>
<feature type="chain" id="PRO_5040389254" evidence="1">
    <location>
        <begin position="25"/>
        <end position="209"/>
    </location>
</feature>
<evidence type="ECO:0000313" key="4">
    <source>
        <dbReference type="Proteomes" id="UP001153069"/>
    </source>
</evidence>
<dbReference type="Pfam" id="PF16036">
    <property type="entry name" value="Chalcone_3"/>
    <property type="match status" value="1"/>
</dbReference>
<reference evidence="3" key="1">
    <citation type="submission" date="2020-06" db="EMBL/GenBank/DDBJ databases">
        <authorList>
            <consortium name="Plant Systems Biology data submission"/>
        </authorList>
    </citation>
    <scope>NUCLEOTIDE SEQUENCE</scope>
    <source>
        <strain evidence="3">D6</strain>
    </source>
</reference>
<keyword evidence="1" id="KW-0732">Signal</keyword>
<proteinExistence type="predicted"/>
<evidence type="ECO:0000259" key="2">
    <source>
        <dbReference type="Pfam" id="PF16036"/>
    </source>
</evidence>
<organism evidence="3 4">
    <name type="scientific">Seminavis robusta</name>
    <dbReference type="NCBI Taxonomy" id="568900"/>
    <lineage>
        <taxon>Eukaryota</taxon>
        <taxon>Sar</taxon>
        <taxon>Stramenopiles</taxon>
        <taxon>Ochrophyta</taxon>
        <taxon>Bacillariophyta</taxon>
        <taxon>Bacillariophyceae</taxon>
        <taxon>Bacillariophycidae</taxon>
        <taxon>Naviculales</taxon>
        <taxon>Naviculaceae</taxon>
        <taxon>Seminavis</taxon>
    </lineage>
</organism>
<dbReference type="GO" id="GO:0016872">
    <property type="term" value="F:intramolecular lyase activity"/>
    <property type="evidence" value="ECO:0007669"/>
    <property type="project" value="InterPro"/>
</dbReference>
<sequence>MASSSICNRLFLLVTLLLLGSCSSLKDKATGIPFVPQLNELSLFGVGVRKKGPIKVYAVGLYCSETLKQKLSTISKAADKGKQALAALREGVKEHPTTFLLEMNFKVGAEKMANAIAESVSPRYTGPATDVDDLKGLIANGVKPMGSVGKGNKIQFDCSTEGIAVAVDGQDQGNVTSSGLAAAFCDVYLDDKSVSPTLRDCCINECCAP</sequence>
<feature type="signal peptide" evidence="1">
    <location>
        <begin position="1"/>
        <end position="24"/>
    </location>
</feature>
<dbReference type="OrthoDB" id="18193at2759"/>
<keyword evidence="4" id="KW-1185">Reference proteome</keyword>
<dbReference type="InterPro" id="IPR036298">
    <property type="entry name" value="Chalcone_isomerase_sf"/>
</dbReference>
<dbReference type="Proteomes" id="UP001153069">
    <property type="component" value="Unassembled WGS sequence"/>
</dbReference>